<evidence type="ECO:0000256" key="1">
    <source>
        <dbReference type="SAM" id="MobiDB-lite"/>
    </source>
</evidence>
<dbReference type="RefSeq" id="WP_311660491.1">
    <property type="nucleotide sequence ID" value="NZ_JAVRHY010000021.1"/>
</dbReference>
<dbReference type="InterPro" id="IPR027417">
    <property type="entry name" value="P-loop_NTPase"/>
</dbReference>
<feature type="region of interest" description="Disordered" evidence="1">
    <location>
        <begin position="87"/>
        <end position="141"/>
    </location>
</feature>
<feature type="domain" description="DEAD/DEAH-box helicase" evidence="2">
    <location>
        <begin position="36"/>
        <end position="89"/>
    </location>
</feature>
<accession>A0ABU3BE04</accession>
<organism evidence="3 4">
    <name type="scientific">Spectribacter acetivorans</name>
    <dbReference type="NCBI Taxonomy" id="3075603"/>
    <lineage>
        <taxon>Bacteria</taxon>
        <taxon>Pseudomonadati</taxon>
        <taxon>Pseudomonadota</taxon>
        <taxon>Gammaproteobacteria</taxon>
        <taxon>Salinisphaerales</taxon>
        <taxon>Salinisphaeraceae</taxon>
        <taxon>Spectribacter</taxon>
    </lineage>
</organism>
<dbReference type="Proteomes" id="UP001259982">
    <property type="component" value="Unassembled WGS sequence"/>
</dbReference>
<comment type="caution">
    <text evidence="3">The sequence shown here is derived from an EMBL/GenBank/DDBJ whole genome shotgun (WGS) entry which is preliminary data.</text>
</comment>
<keyword evidence="4" id="KW-1185">Reference proteome</keyword>
<dbReference type="SUPFAM" id="SSF52540">
    <property type="entry name" value="P-loop containing nucleoside triphosphate hydrolases"/>
    <property type="match status" value="1"/>
</dbReference>
<evidence type="ECO:0000313" key="3">
    <source>
        <dbReference type="EMBL" id="MDT0619816.1"/>
    </source>
</evidence>
<dbReference type="InterPro" id="IPR011545">
    <property type="entry name" value="DEAD/DEAH_box_helicase_dom"/>
</dbReference>
<dbReference type="EMBL" id="JAVRHY010000021">
    <property type="protein sequence ID" value="MDT0619816.1"/>
    <property type="molecule type" value="Genomic_DNA"/>
</dbReference>
<feature type="compositionally biased region" description="Low complexity" evidence="1">
    <location>
        <begin position="102"/>
        <end position="117"/>
    </location>
</feature>
<protein>
    <recommendedName>
        <fullName evidence="2">DEAD/DEAH-box helicase domain-containing protein</fullName>
    </recommendedName>
</protein>
<evidence type="ECO:0000313" key="4">
    <source>
        <dbReference type="Proteomes" id="UP001259982"/>
    </source>
</evidence>
<dbReference type="Pfam" id="PF00270">
    <property type="entry name" value="DEAD"/>
    <property type="match status" value="1"/>
</dbReference>
<gene>
    <name evidence="3" type="ORF">RM531_15185</name>
</gene>
<reference evidence="3 4" key="1">
    <citation type="submission" date="2023-09" db="EMBL/GenBank/DDBJ databases">
        <authorList>
            <person name="Rey-Velasco X."/>
        </authorList>
    </citation>
    <scope>NUCLEOTIDE SEQUENCE [LARGE SCALE GENOMIC DNA]</scope>
    <source>
        <strain evidence="3 4">P385</strain>
    </source>
</reference>
<sequence>MDNYSRFFAQAHGAGAMRPYPYQTRLATEPWPDYLNIPTGLGKTAAIIRAWLHKRLQRDPETPRRLVYCLPMRVLVEQTRRKIEPWRQAVAETGREPPAGQTRTSVSSSPVVSWRPRSGWEPSERRGGHSPVRFSGMDDAE</sequence>
<dbReference type="Gene3D" id="3.40.50.300">
    <property type="entry name" value="P-loop containing nucleotide triphosphate hydrolases"/>
    <property type="match status" value="1"/>
</dbReference>
<evidence type="ECO:0000259" key="2">
    <source>
        <dbReference type="Pfam" id="PF00270"/>
    </source>
</evidence>
<name>A0ABU3BE04_9GAMM</name>
<proteinExistence type="predicted"/>